<reference evidence="3" key="2">
    <citation type="submission" date="2021-04" db="EMBL/GenBank/DDBJ databases">
        <authorList>
            <person name="Gilroy R."/>
        </authorList>
    </citation>
    <scope>NUCLEOTIDE SEQUENCE</scope>
    <source>
        <strain evidence="3">Gambia15-2214</strain>
    </source>
</reference>
<dbReference type="AlphaFoldDB" id="A0A9E2L4C6"/>
<evidence type="ECO:0000313" key="4">
    <source>
        <dbReference type="Proteomes" id="UP000823914"/>
    </source>
</evidence>
<keyword evidence="2" id="KW-0472">Membrane</keyword>
<name>A0A9E2L4C6_9SPIR</name>
<dbReference type="Proteomes" id="UP000823914">
    <property type="component" value="Unassembled WGS sequence"/>
</dbReference>
<evidence type="ECO:0000256" key="2">
    <source>
        <dbReference type="SAM" id="Phobius"/>
    </source>
</evidence>
<feature type="region of interest" description="Disordered" evidence="1">
    <location>
        <begin position="333"/>
        <end position="361"/>
    </location>
</feature>
<feature type="transmembrane region" description="Helical" evidence="2">
    <location>
        <begin position="12"/>
        <end position="33"/>
    </location>
</feature>
<keyword evidence="2" id="KW-1133">Transmembrane helix</keyword>
<comment type="caution">
    <text evidence="3">The sequence shown here is derived from an EMBL/GenBank/DDBJ whole genome shotgun (WGS) entry which is preliminary data.</text>
</comment>
<accession>A0A9E2L4C6</accession>
<dbReference type="PANTHER" id="PTHR30469">
    <property type="entry name" value="MULTIDRUG RESISTANCE PROTEIN MDTA"/>
    <property type="match status" value="1"/>
</dbReference>
<protein>
    <submittedName>
        <fullName evidence="3">Efflux RND transporter periplasmic adaptor subunit</fullName>
    </submittedName>
</protein>
<dbReference type="Gene3D" id="2.40.30.170">
    <property type="match status" value="1"/>
</dbReference>
<dbReference type="Gene3D" id="2.40.50.100">
    <property type="match status" value="1"/>
</dbReference>
<proteinExistence type="predicted"/>
<dbReference type="GO" id="GO:1990281">
    <property type="term" value="C:efflux pump complex"/>
    <property type="evidence" value="ECO:0007669"/>
    <property type="project" value="TreeGrafter"/>
</dbReference>
<keyword evidence="2" id="KW-0812">Transmembrane</keyword>
<evidence type="ECO:0000313" key="3">
    <source>
        <dbReference type="EMBL" id="MBU3850686.1"/>
    </source>
</evidence>
<sequence length="361" mass="38545">MSTKNKKKRSIPIIIICIIVVLVGVALFVFSGFKKTTDSANVTYRVIQETVKDVIEVSGTVEAAQSQNLQIAGTGTVIGVYASVGDTVKKGQVLVELDKTEQKYELAKLENTIAQTRLTGSPKDLEVLLLQQDSLEKKLQDREIIANFDGVLADFSVSVGDYLEAKDSVGTLVERSYLKAYVEVVETDAPKLSAGQKVYCSFPAYPQEVLEGTVVAYPAVGTLTSRGASIVEVEIRIDNTPDVILPNYSFTGEIEISPTEIVTLVSNAAIGRENNQMFVEKIVGSSTEKIFITGESYGSGYIKITEGNLQPGDVLKAQSTGKVSGTMPGDFRVNAGSSGGTGNSRGVPTGGAMIMPGPRAR</sequence>
<reference evidence="3" key="1">
    <citation type="journal article" date="2021" name="PeerJ">
        <title>Extensive microbial diversity within the chicken gut microbiome revealed by metagenomics and culture.</title>
        <authorList>
            <person name="Gilroy R."/>
            <person name="Ravi A."/>
            <person name="Getino M."/>
            <person name="Pursley I."/>
            <person name="Horton D.L."/>
            <person name="Alikhan N.F."/>
            <person name="Baker D."/>
            <person name="Gharbi K."/>
            <person name="Hall N."/>
            <person name="Watson M."/>
            <person name="Adriaenssens E.M."/>
            <person name="Foster-Nyarko E."/>
            <person name="Jarju S."/>
            <person name="Secka A."/>
            <person name="Antonio M."/>
            <person name="Oren A."/>
            <person name="Chaudhuri R.R."/>
            <person name="La Ragione R."/>
            <person name="Hildebrand F."/>
            <person name="Pallen M.J."/>
        </authorList>
    </citation>
    <scope>NUCLEOTIDE SEQUENCE</scope>
    <source>
        <strain evidence="3">Gambia15-2214</strain>
    </source>
</reference>
<dbReference type="EMBL" id="JAHLFV010000207">
    <property type="protein sequence ID" value="MBU3850686.1"/>
    <property type="molecule type" value="Genomic_DNA"/>
</dbReference>
<organism evidence="3 4">
    <name type="scientific">Candidatus Treponema excrementipullorum</name>
    <dbReference type="NCBI Taxonomy" id="2838768"/>
    <lineage>
        <taxon>Bacteria</taxon>
        <taxon>Pseudomonadati</taxon>
        <taxon>Spirochaetota</taxon>
        <taxon>Spirochaetia</taxon>
        <taxon>Spirochaetales</taxon>
        <taxon>Treponemataceae</taxon>
        <taxon>Treponema</taxon>
    </lineage>
</organism>
<evidence type="ECO:0000256" key="1">
    <source>
        <dbReference type="SAM" id="MobiDB-lite"/>
    </source>
</evidence>
<dbReference type="SUPFAM" id="SSF111369">
    <property type="entry name" value="HlyD-like secretion proteins"/>
    <property type="match status" value="1"/>
</dbReference>
<dbReference type="GO" id="GO:0015562">
    <property type="term" value="F:efflux transmembrane transporter activity"/>
    <property type="evidence" value="ECO:0007669"/>
    <property type="project" value="TreeGrafter"/>
</dbReference>
<gene>
    <name evidence="3" type="ORF">IAA16_08980</name>
</gene>